<dbReference type="AlphaFoldDB" id="A0A7R9F3T7"/>
<evidence type="ECO:0000313" key="1">
    <source>
        <dbReference type="EMBL" id="CAD7446225.1"/>
    </source>
</evidence>
<name>A0A7R9F3T7_9NEOP</name>
<gene>
    <name evidence="1" type="ORF">TBIB3V08_LOCUS8559</name>
</gene>
<protein>
    <submittedName>
        <fullName evidence="1">Uncharacterized protein</fullName>
    </submittedName>
</protein>
<reference evidence="1" key="1">
    <citation type="submission" date="2020-11" db="EMBL/GenBank/DDBJ databases">
        <authorList>
            <person name="Tran Van P."/>
        </authorList>
    </citation>
    <scope>NUCLEOTIDE SEQUENCE</scope>
</reference>
<accession>A0A7R9F3T7</accession>
<dbReference type="EMBL" id="OD567845">
    <property type="protein sequence ID" value="CAD7446225.1"/>
    <property type="molecule type" value="Genomic_DNA"/>
</dbReference>
<sequence length="76" mass="8612">MSQLVPYGPQVLDLYDDDSSLITMYSDWGKSEKGMGEGEDLMDGFELLFPSPMFPELEIPRIEDCISKLEFDVGRS</sequence>
<organism evidence="1">
    <name type="scientific">Timema bartmani</name>
    <dbReference type="NCBI Taxonomy" id="61472"/>
    <lineage>
        <taxon>Eukaryota</taxon>
        <taxon>Metazoa</taxon>
        <taxon>Ecdysozoa</taxon>
        <taxon>Arthropoda</taxon>
        <taxon>Hexapoda</taxon>
        <taxon>Insecta</taxon>
        <taxon>Pterygota</taxon>
        <taxon>Neoptera</taxon>
        <taxon>Polyneoptera</taxon>
        <taxon>Phasmatodea</taxon>
        <taxon>Timematodea</taxon>
        <taxon>Timematoidea</taxon>
        <taxon>Timematidae</taxon>
        <taxon>Timema</taxon>
    </lineage>
</organism>
<proteinExistence type="predicted"/>